<sequence>LVSGIVECTHSQENLSDNVLEQVGNVVGDRIPELKNLNTSALPIEEAKNLFKEKCTKNGGPDAFDNVERAQVKMGQCVQSLINITALTAEMEKYKPTGDLDIVFKNYCNKRNTLRACVSNFTNTLEHCLGEKEKENKKIVLNITDSLLEFICYKEGDRIALFISAGGPECFESKQQEIQDCANKTFSSYVPKTDSTNNSLMGLESLPSLNFGTKECSFSLREEKTYFCLHYSDMDKLQTCVVAELEKCPDPTPANIMDSIFNFIKRVTPCENVLSAQSAAATGTQSSASHVGALTIIAILSTVLSVASYSGKRVEFTSDEDSINNDACSETSGQSDNRSVLEDVNDNEVDELAQQEAFEEKLKEAIDGLTQKSAKGRTICFNGIEKIFAIKYIPDFVEDRKMTITDAVERGLKKGRGDEQSTAARLSTLLCVQLGAFDSAEMVCRDLKSILTFIANDNTASVHARAECCWALAMNQFLSGNDATDTMEIAQLLSSIFSGSYLKGNGAIANISPDVAALHVAAISSWTLLLTVMTSADIYNLLASGKTNSYMPSLNRLRELLESPHLDVRLSAGEALAVIFELGRDFSCDYEQEWALDLIEILKELATDSNKYRAKKDRKQQRANFRDILRYIEEDIVPEMHVRFGQEILYLEGWCARTQYNACCRLLGPGINFHLAENQLLREIFHLGNKVLPPPVTIKTSKLERTLMNAAAFKARTIQRNKNRDKRSAAMAP</sequence>
<dbReference type="EMBL" id="KQ977294">
    <property type="protein sequence ID" value="KYN03883.1"/>
    <property type="molecule type" value="Genomic_DNA"/>
</dbReference>
<dbReference type="InterPro" id="IPR016024">
    <property type="entry name" value="ARM-type_fold"/>
</dbReference>
<evidence type="ECO:0000313" key="4">
    <source>
        <dbReference type="EMBL" id="KYN03883.1"/>
    </source>
</evidence>
<proteinExistence type="inferred from homology"/>
<dbReference type="Pfam" id="PF04836">
    <property type="entry name" value="IFRD_C"/>
    <property type="match status" value="1"/>
</dbReference>
<organism evidence="4 5">
    <name type="scientific">Cyphomyrmex costatus</name>
    <dbReference type="NCBI Taxonomy" id="456900"/>
    <lineage>
        <taxon>Eukaryota</taxon>
        <taxon>Metazoa</taxon>
        <taxon>Ecdysozoa</taxon>
        <taxon>Arthropoda</taxon>
        <taxon>Hexapoda</taxon>
        <taxon>Insecta</taxon>
        <taxon>Pterygota</taxon>
        <taxon>Neoptera</taxon>
        <taxon>Endopterygota</taxon>
        <taxon>Hymenoptera</taxon>
        <taxon>Apocrita</taxon>
        <taxon>Aculeata</taxon>
        <taxon>Formicoidea</taxon>
        <taxon>Formicidae</taxon>
        <taxon>Myrmicinae</taxon>
        <taxon>Cyphomyrmex</taxon>
    </lineage>
</organism>
<evidence type="ECO:0000313" key="5">
    <source>
        <dbReference type="Proteomes" id="UP000078542"/>
    </source>
</evidence>
<keyword evidence="5" id="KW-1185">Reference proteome</keyword>
<protein>
    <submittedName>
        <fullName evidence="4">Interferon-related developmental regulator 1</fullName>
    </submittedName>
</protein>
<dbReference type="InterPro" id="IPR007701">
    <property type="entry name" value="Interferon-rel_develop_reg_N"/>
</dbReference>
<feature type="domain" description="Interferon-related developmental regulator C-terminal" evidence="2">
    <location>
        <begin position="678"/>
        <end position="728"/>
    </location>
</feature>
<evidence type="ECO:0000259" key="2">
    <source>
        <dbReference type="Pfam" id="PF04836"/>
    </source>
</evidence>
<feature type="domain" description="Interferon-related developmental regulator N-terminal" evidence="3">
    <location>
        <begin position="328"/>
        <end position="633"/>
    </location>
</feature>
<dbReference type="Pfam" id="PF07165">
    <property type="entry name" value="DUF1397"/>
    <property type="match status" value="1"/>
</dbReference>
<comment type="similarity">
    <text evidence="1">Belongs to the IFRD family.</text>
</comment>
<dbReference type="SUPFAM" id="SSF48371">
    <property type="entry name" value="ARM repeat"/>
    <property type="match status" value="1"/>
</dbReference>
<evidence type="ECO:0000259" key="3">
    <source>
        <dbReference type="Pfam" id="PF05004"/>
    </source>
</evidence>
<feature type="non-terminal residue" evidence="4">
    <location>
        <position position="1"/>
    </location>
</feature>
<dbReference type="AlphaFoldDB" id="A0A151IJS8"/>
<evidence type="ECO:0000256" key="1">
    <source>
        <dbReference type="ARBA" id="ARBA00008828"/>
    </source>
</evidence>
<accession>A0A151IJS8</accession>
<dbReference type="InterPro" id="IPR009832">
    <property type="entry name" value="DUF1397"/>
</dbReference>
<dbReference type="InterPro" id="IPR039777">
    <property type="entry name" value="IFRD"/>
</dbReference>
<dbReference type="PANTHER" id="PTHR12354:SF1">
    <property type="entry name" value="INTERFERON-RELATED DEVELOPMENTAL REGULATOR 1"/>
    <property type="match status" value="1"/>
</dbReference>
<reference evidence="4 5" key="1">
    <citation type="submission" date="2016-03" db="EMBL/GenBank/DDBJ databases">
        <title>Cyphomyrmex costatus WGS genome.</title>
        <authorList>
            <person name="Nygaard S."/>
            <person name="Hu H."/>
            <person name="Boomsma J."/>
            <person name="Zhang G."/>
        </authorList>
    </citation>
    <scope>NUCLEOTIDE SEQUENCE [LARGE SCALE GENOMIC DNA]</scope>
    <source>
        <strain evidence="4">MS0001</strain>
        <tissue evidence="4">Whole body</tissue>
    </source>
</reference>
<gene>
    <name evidence="4" type="ORF">ALC62_05184</name>
</gene>
<dbReference type="InterPro" id="IPR006921">
    <property type="entry name" value="Interferon-rel_develop_reg_C"/>
</dbReference>
<dbReference type="Pfam" id="PF05004">
    <property type="entry name" value="IFRD"/>
    <property type="match status" value="1"/>
</dbReference>
<dbReference type="PANTHER" id="PTHR12354">
    <property type="entry name" value="INTERFERON-RELATED DEVELOPMENTAL REGULATOR"/>
    <property type="match status" value="1"/>
</dbReference>
<dbReference type="Proteomes" id="UP000078542">
    <property type="component" value="Unassembled WGS sequence"/>
</dbReference>
<name>A0A151IJS8_9HYME</name>
<dbReference type="STRING" id="456900.A0A151IJS8"/>